<dbReference type="InterPro" id="IPR036264">
    <property type="entry name" value="Bact_exopeptidase_dim_dom"/>
</dbReference>
<dbReference type="SUPFAM" id="SSF55031">
    <property type="entry name" value="Bacterial exopeptidase dimerisation domain"/>
    <property type="match status" value="1"/>
</dbReference>
<dbReference type="GO" id="GO:0016805">
    <property type="term" value="F:dipeptidase activity"/>
    <property type="evidence" value="ECO:0007669"/>
    <property type="project" value="TreeGrafter"/>
</dbReference>
<dbReference type="EMBL" id="PTJC01000006">
    <property type="protein sequence ID" value="PPK85024.1"/>
    <property type="molecule type" value="Genomic_DNA"/>
</dbReference>
<keyword evidence="1" id="KW-0378">Hydrolase</keyword>
<dbReference type="PANTHER" id="PTHR30575">
    <property type="entry name" value="PEPTIDASE M20"/>
    <property type="match status" value="1"/>
</dbReference>
<dbReference type="GO" id="GO:0071713">
    <property type="term" value="F:para-aminobenzoyl-glutamate hydrolase activity"/>
    <property type="evidence" value="ECO:0007669"/>
    <property type="project" value="TreeGrafter"/>
</dbReference>
<dbReference type="InterPro" id="IPR052030">
    <property type="entry name" value="Peptidase_M20/M20A_hydrolases"/>
</dbReference>
<dbReference type="InterPro" id="IPR017439">
    <property type="entry name" value="Amidohydrolase"/>
</dbReference>
<dbReference type="OrthoDB" id="9781032at2"/>
<organism evidence="2 3">
    <name type="scientific">Neolewinella xylanilytica</name>
    <dbReference type="NCBI Taxonomy" id="1514080"/>
    <lineage>
        <taxon>Bacteria</taxon>
        <taxon>Pseudomonadati</taxon>
        <taxon>Bacteroidota</taxon>
        <taxon>Saprospiria</taxon>
        <taxon>Saprospirales</taxon>
        <taxon>Lewinellaceae</taxon>
        <taxon>Neolewinella</taxon>
    </lineage>
</organism>
<dbReference type="Gene3D" id="3.30.70.360">
    <property type="match status" value="1"/>
</dbReference>
<dbReference type="Pfam" id="PF01546">
    <property type="entry name" value="Peptidase_M20"/>
    <property type="match status" value="1"/>
</dbReference>
<dbReference type="AlphaFoldDB" id="A0A2S6I1I3"/>
<dbReference type="Gene3D" id="3.40.630.10">
    <property type="entry name" value="Zn peptidases"/>
    <property type="match status" value="1"/>
</dbReference>
<dbReference type="NCBIfam" id="TIGR01891">
    <property type="entry name" value="amidohydrolases"/>
    <property type="match status" value="1"/>
</dbReference>
<dbReference type="GO" id="GO:0005737">
    <property type="term" value="C:cytoplasm"/>
    <property type="evidence" value="ECO:0007669"/>
    <property type="project" value="TreeGrafter"/>
</dbReference>
<dbReference type="SUPFAM" id="SSF53187">
    <property type="entry name" value="Zn-dependent exopeptidases"/>
    <property type="match status" value="1"/>
</dbReference>
<evidence type="ECO:0000256" key="1">
    <source>
        <dbReference type="ARBA" id="ARBA00022801"/>
    </source>
</evidence>
<gene>
    <name evidence="2" type="ORF">CLV84_1912</name>
</gene>
<reference evidence="2 3" key="1">
    <citation type="submission" date="2018-02" db="EMBL/GenBank/DDBJ databases">
        <title>Genomic Encyclopedia of Archaeal and Bacterial Type Strains, Phase II (KMG-II): from individual species to whole genera.</title>
        <authorList>
            <person name="Goeker M."/>
        </authorList>
    </citation>
    <scope>NUCLEOTIDE SEQUENCE [LARGE SCALE GENOMIC DNA]</scope>
    <source>
        <strain evidence="2 3">DSM 29526</strain>
    </source>
</reference>
<dbReference type="PIRSF" id="PIRSF037227">
    <property type="entry name" value="Aminobenzoyl-glu_utiliz_pB"/>
    <property type="match status" value="1"/>
</dbReference>
<proteinExistence type="predicted"/>
<dbReference type="InterPro" id="IPR002933">
    <property type="entry name" value="Peptidase_M20"/>
</dbReference>
<comment type="caution">
    <text evidence="2">The sequence shown here is derived from an EMBL/GenBank/DDBJ whole genome shotgun (WGS) entry which is preliminary data.</text>
</comment>
<dbReference type="PANTHER" id="PTHR30575:SF0">
    <property type="entry name" value="XAA-ARG DIPEPTIDASE"/>
    <property type="match status" value="1"/>
</dbReference>
<sequence>MAHRYLLLISCLLFEFVIPGLPATLIAQGDLKVAVQASIEEQFPNLTELSDKIWSYEEVAFQESQSAEALMEYARANGFTIEENIGGIPTAFTAEYGSGKPIIGILGEFDALPGLSQATVPHKQPLHEGAAGHGCGHNLFGTASLGAATAIKQLIEAGELQGTIRFYGTPAEERYFGKLWMIRAGAFEDVDIVMDWHPSDETKTGVQTGLALVDFIVEFHGQAAHAAGDPWNGRDASDGLELYTTGINYYREHVKPSVRIHYDIEVAGEVVNVVPDYARIWTRVRDANFEGVQPVYDQIKRIAEGAALMANVEYEINLVSGIHEVMVNRTGAEVLQRNLEAMGPIEYTEAEQEFARGIQQAVKKPEIGLVSKIEPLEETQEVASGGSTDVGDVSYVVPVIRLRATTAPNGTPWHSWAVVACGGMSIGHKGMAFAAEALARTMVDLYEDADLRQRIRTEFEEDLGDYEHVPMVPEGPAPIGK</sequence>
<dbReference type="Proteomes" id="UP000237662">
    <property type="component" value="Unassembled WGS sequence"/>
</dbReference>
<name>A0A2S6I1I3_9BACT</name>
<evidence type="ECO:0000313" key="2">
    <source>
        <dbReference type="EMBL" id="PPK85024.1"/>
    </source>
</evidence>
<protein>
    <submittedName>
        <fullName evidence="2">Aminobenzoyl-glutamate utilization protein B</fullName>
    </submittedName>
</protein>
<accession>A0A2S6I1I3</accession>
<dbReference type="InterPro" id="IPR017145">
    <property type="entry name" value="Aminobenzoyl-glu_utiliz_pB"/>
</dbReference>
<dbReference type="RefSeq" id="WP_104419549.1">
    <property type="nucleotide sequence ID" value="NZ_PTJC01000006.1"/>
</dbReference>
<keyword evidence="3" id="KW-1185">Reference proteome</keyword>
<dbReference type="GO" id="GO:0046657">
    <property type="term" value="P:folic acid catabolic process"/>
    <property type="evidence" value="ECO:0007669"/>
    <property type="project" value="TreeGrafter"/>
</dbReference>
<evidence type="ECO:0000313" key="3">
    <source>
        <dbReference type="Proteomes" id="UP000237662"/>
    </source>
</evidence>